<dbReference type="Pfam" id="PF20103">
    <property type="entry name" value="DUF6493"/>
    <property type="match status" value="1"/>
</dbReference>
<accession>A0ABU5HQL5</accession>
<dbReference type="Pfam" id="PF25149">
    <property type="entry name" value="DUF7825"/>
    <property type="match status" value="1"/>
</dbReference>
<proteinExistence type="predicted"/>
<dbReference type="InterPro" id="IPR045472">
    <property type="entry name" value="DUF6493"/>
</dbReference>
<dbReference type="InterPro" id="IPR056726">
    <property type="entry name" value="DUF7824"/>
</dbReference>
<dbReference type="Proteomes" id="UP001292913">
    <property type="component" value="Unassembled WGS sequence"/>
</dbReference>
<evidence type="ECO:0000259" key="3">
    <source>
        <dbReference type="Pfam" id="PF25149"/>
    </source>
</evidence>
<comment type="caution">
    <text evidence="4">The sequence shown here is derived from an EMBL/GenBank/DDBJ whole genome shotgun (WGS) entry which is preliminary data.</text>
</comment>
<organism evidence="4 5">
    <name type="scientific">Bacteroides vicugnae</name>
    <dbReference type="NCBI Taxonomy" id="3037989"/>
    <lineage>
        <taxon>Bacteria</taxon>
        <taxon>Pseudomonadati</taxon>
        <taxon>Bacteroidota</taxon>
        <taxon>Bacteroidia</taxon>
        <taxon>Bacteroidales</taxon>
        <taxon>Bacteroidaceae</taxon>
        <taxon>Bacteroides</taxon>
    </lineage>
</organism>
<gene>
    <name evidence="4" type="ORF">QHG74_12225</name>
</gene>
<evidence type="ECO:0000259" key="1">
    <source>
        <dbReference type="Pfam" id="PF20103"/>
    </source>
</evidence>
<dbReference type="EMBL" id="JARZAK010000006">
    <property type="protein sequence ID" value="MDY7258480.1"/>
    <property type="molecule type" value="Genomic_DNA"/>
</dbReference>
<feature type="domain" description="DUF6493" evidence="1">
    <location>
        <begin position="3"/>
        <end position="323"/>
    </location>
</feature>
<name>A0ABU5HQL5_9BACE</name>
<evidence type="ECO:0000259" key="2">
    <source>
        <dbReference type="Pfam" id="PF25148"/>
    </source>
</evidence>
<protein>
    <submittedName>
        <fullName evidence="4">DUF6493 family protein</fullName>
    </submittedName>
</protein>
<reference evidence="4 5" key="1">
    <citation type="submission" date="2023-04" db="EMBL/GenBank/DDBJ databases">
        <title>Bacteroides pacosi sp. nov., isolated from the fecal material of an alpaca.</title>
        <authorList>
            <person name="Miller S."/>
            <person name="Hendry M."/>
            <person name="King J."/>
            <person name="Sankaranarayanan K."/>
            <person name="Lawson P.A."/>
        </authorList>
    </citation>
    <scope>NUCLEOTIDE SEQUENCE [LARGE SCALE GENOMIC DNA]</scope>
    <source>
        <strain evidence="4 5">A2-P53</strain>
    </source>
</reference>
<dbReference type="InterPro" id="IPR056727">
    <property type="entry name" value="DUF7825"/>
</dbReference>
<evidence type="ECO:0000313" key="5">
    <source>
        <dbReference type="Proteomes" id="UP001292913"/>
    </source>
</evidence>
<evidence type="ECO:0000313" key="4">
    <source>
        <dbReference type="EMBL" id="MDY7258480.1"/>
    </source>
</evidence>
<feature type="domain" description="DUF7824" evidence="2">
    <location>
        <begin position="446"/>
        <end position="718"/>
    </location>
</feature>
<feature type="domain" description="DUF7825" evidence="3">
    <location>
        <begin position="725"/>
        <end position="973"/>
    </location>
</feature>
<sequence length="975" mass="113449">MEELKKELEKLSKAYVDTPENEEKILIPFVKRLLELPMKERRKLLPVIRDLQWIKSKFAGFSSETTCSAARAHFLSAVQFVCANKREMDMAYHVKFDTLCKLLPLYYPTWLTDFINDDKTWFNFDLNYEQLTQLMDMGYLKDIAPSRIAHVFPWITRIRNKEPKGNDTFNSELLLKRDITLKEHIWTIFEYESSIDYQDDCAKEAYKKRVTAQDESISAALYRFSLDGHLDRERLLKATLATFHRSFKKDMAGWFAGFFETLQPTTGELLSLQEEMMQIFTSSYTKPVNVMLQQLKSIASEEGFRYQEFIERAAPLFFSSPKNSLLTIHTIFEKIVARHPKMREVCCITLCQLFLKKDENLQKKAADFIIKYGDASSSSLQETLQSYQPEMFQSVQAILISFRVQSAGVSNATDMNLEEIIHTGGNITDETSFNEEPSPETVRICREDNHIPFPASKEDFLFQLSRLFDMEESWEIETTVAAIIAFHPQLNKEDFDRMGPVFQRATNIVANSWEPYEELLATFLLEYQRLWTQTTDTSRTGFLRNMFTRLEERLKGRDQNRGAYDERSFKRLADWKPGYSDATCFTPVQQLWLNVIRQLKENNTLPLLSTPTHTPAYIQATELIRRLAAYQEAGTKPCPWDFQLAIARCAMEGKEEAVTTARQLLQDEYLHLCLFLLDENTQPEPPYNHPTGWVAAGLVKAPETEFEVFKSFACCTLPHNYLAGDYGWNKLKPKEKSYETDRRLLELDSYKWHKYVEFNSHQLWQEHLIINSKYNIDDSRYMEPLLCYFPNRPEPLIAQIITCYMAFGTPQEDSKRTLTCALRMLLSFHCPLREMSLLLLGGSLLFVDKTVRSYAAELWVEGLAARRINNRRVGEILARLITMELAPLKRFTTQVYESMYKRSTFHNRQLEELLTVFISGLPDKPVTGLKQLLELYLELLTINHSKVTDEQLLQHLQEWATNSNLKKVATSLSNL</sequence>
<dbReference type="RefSeq" id="WP_322019573.1">
    <property type="nucleotide sequence ID" value="NZ_JARZAK010000006.1"/>
</dbReference>
<dbReference type="Pfam" id="PF25148">
    <property type="entry name" value="DUF7824"/>
    <property type="match status" value="1"/>
</dbReference>
<dbReference type="SUPFAM" id="SSF48371">
    <property type="entry name" value="ARM repeat"/>
    <property type="match status" value="1"/>
</dbReference>
<keyword evidence="5" id="KW-1185">Reference proteome</keyword>
<dbReference type="InterPro" id="IPR016024">
    <property type="entry name" value="ARM-type_fold"/>
</dbReference>